<dbReference type="InterPro" id="IPR000878">
    <property type="entry name" value="4pyrrol_Mease"/>
</dbReference>
<dbReference type="InterPro" id="IPR014777">
    <property type="entry name" value="4pyrrole_Mease_sub1"/>
</dbReference>
<proteinExistence type="inferred from homology"/>
<dbReference type="PIRSF" id="PIRSF036427">
    <property type="entry name" value="Precrrn-2_mtase"/>
    <property type="match status" value="1"/>
</dbReference>
<evidence type="ECO:0000313" key="9">
    <source>
        <dbReference type="Proteomes" id="UP000195137"/>
    </source>
</evidence>
<evidence type="ECO:0000259" key="7">
    <source>
        <dbReference type="Pfam" id="PF00590"/>
    </source>
</evidence>
<dbReference type="Gene3D" id="3.30.950.10">
    <property type="entry name" value="Methyltransferase, Cobalt-precorrin-4 Transmethylase, Domain 2"/>
    <property type="match status" value="1"/>
</dbReference>
<dbReference type="InterPro" id="IPR012382">
    <property type="entry name" value="CobI/CbiL"/>
</dbReference>
<reference evidence="8 9" key="1">
    <citation type="submission" date="2016-12" db="EMBL/GenBank/DDBJ databases">
        <title>Discovery of methanogenic haloarchaea.</title>
        <authorList>
            <person name="Sorokin D.Y."/>
            <person name="Makarova K.S."/>
            <person name="Abbas B."/>
            <person name="Ferrer M."/>
            <person name="Golyshin P.N."/>
        </authorList>
    </citation>
    <scope>NUCLEOTIDE SEQUENCE [LARGE SCALE GENOMIC DNA]</scope>
    <source>
        <strain evidence="8">AMET1</strain>
    </source>
</reference>
<protein>
    <submittedName>
        <fullName evidence="8">Precorrin-2 methylase CobF</fullName>
    </submittedName>
</protein>
<dbReference type="EMBL" id="MRZU01000004">
    <property type="protein sequence ID" value="OUJ18276.1"/>
    <property type="molecule type" value="Genomic_DNA"/>
</dbReference>
<keyword evidence="4" id="KW-0808">Transferase</keyword>
<dbReference type="Gene3D" id="3.40.1010.10">
    <property type="entry name" value="Cobalt-precorrin-4 Transmethylase, Domain 1"/>
    <property type="match status" value="1"/>
</dbReference>
<evidence type="ECO:0000256" key="1">
    <source>
        <dbReference type="ARBA" id="ARBA00004953"/>
    </source>
</evidence>
<evidence type="ECO:0000256" key="4">
    <source>
        <dbReference type="ARBA" id="ARBA00022679"/>
    </source>
</evidence>
<dbReference type="Proteomes" id="UP000195137">
    <property type="component" value="Unassembled WGS sequence"/>
</dbReference>
<dbReference type="OrthoDB" id="23546at2157"/>
<name>A0A1Y3GFX8_9EURY</name>
<accession>A0A1Y3GFX8</accession>
<dbReference type="PANTHER" id="PTHR43467:SF2">
    <property type="entry name" value="COBALT-PRECORRIN-2 C(20)-METHYLTRANSFERASE"/>
    <property type="match status" value="1"/>
</dbReference>
<dbReference type="PROSITE" id="PS00839">
    <property type="entry name" value="SUMT_1"/>
    <property type="match status" value="1"/>
</dbReference>
<comment type="similarity">
    <text evidence="6">Belongs to the precorrin methyltransferase family.</text>
</comment>
<sequence length="208" mass="23614">MLIGISLGPGDPELLTIKAQKTLKQADKVYVPGERAKNLVKPYCKPTTLKFPMTSDQEVLEKYWNKHVKEIAPIAKNKTVAFAVLGDVNYFSTFGHIKRIFEEKHPDIKTKTIPGVSAITAMASKMDVFIDKSFQVTDGSQQQSKIIMKATELNKQIETLKKEGYNEFILGKELYTENEEITTKIPEKSPYFSILLARKNTQKNKEKK</sequence>
<comment type="caution">
    <text evidence="8">The sequence shown here is derived from an EMBL/GenBank/DDBJ whole genome shotgun (WGS) entry which is preliminary data.</text>
</comment>
<dbReference type="Pfam" id="PF00590">
    <property type="entry name" value="TP_methylase"/>
    <property type="match status" value="1"/>
</dbReference>
<keyword evidence="3 8" id="KW-0489">Methyltransferase</keyword>
<dbReference type="GO" id="GO:0032259">
    <property type="term" value="P:methylation"/>
    <property type="evidence" value="ECO:0007669"/>
    <property type="project" value="UniProtKB-KW"/>
</dbReference>
<comment type="pathway">
    <text evidence="1">Cofactor biosynthesis; adenosylcobalamin biosynthesis.</text>
</comment>
<dbReference type="NCBIfam" id="NF004060">
    <property type="entry name" value="PRK05576.1-3"/>
    <property type="match status" value="1"/>
</dbReference>
<dbReference type="InterPro" id="IPR035996">
    <property type="entry name" value="4pyrrol_Methylase_sf"/>
</dbReference>
<dbReference type="PANTHER" id="PTHR43467">
    <property type="entry name" value="COBALT-PRECORRIN-2 C(20)-METHYLTRANSFERASE"/>
    <property type="match status" value="1"/>
</dbReference>
<dbReference type="GO" id="GO:0030788">
    <property type="term" value="F:precorrin-2 C20-methyltransferase activity"/>
    <property type="evidence" value="ECO:0007669"/>
    <property type="project" value="InterPro"/>
</dbReference>
<keyword evidence="9" id="KW-1185">Reference proteome</keyword>
<organism evidence="8 9">
    <name type="scientific">Methanonatronarchaeum thermophilum</name>
    <dbReference type="NCBI Taxonomy" id="1927129"/>
    <lineage>
        <taxon>Archaea</taxon>
        <taxon>Methanobacteriati</taxon>
        <taxon>Methanobacteriota</taxon>
        <taxon>Methanonatronarchaeia</taxon>
        <taxon>Methanonatronarchaeales</taxon>
        <taxon>Methanonatronarchaeaceae</taxon>
        <taxon>Methanonatronarchaeum</taxon>
    </lineage>
</organism>
<dbReference type="RefSeq" id="WP_086637565.1">
    <property type="nucleotide sequence ID" value="NZ_MRZU01000004.1"/>
</dbReference>
<evidence type="ECO:0000256" key="2">
    <source>
        <dbReference type="ARBA" id="ARBA00022573"/>
    </source>
</evidence>
<dbReference type="GO" id="GO:0009236">
    <property type="term" value="P:cobalamin biosynthetic process"/>
    <property type="evidence" value="ECO:0007669"/>
    <property type="project" value="UniProtKB-UniRule"/>
</dbReference>
<keyword evidence="5" id="KW-0949">S-adenosyl-L-methionine</keyword>
<evidence type="ECO:0000256" key="6">
    <source>
        <dbReference type="PIRNR" id="PIRNR036427"/>
    </source>
</evidence>
<dbReference type="InterPro" id="IPR014776">
    <property type="entry name" value="4pyrrole_Mease_sub2"/>
</dbReference>
<dbReference type="AlphaFoldDB" id="A0A1Y3GFX8"/>
<evidence type="ECO:0000256" key="3">
    <source>
        <dbReference type="ARBA" id="ARBA00022603"/>
    </source>
</evidence>
<feature type="domain" description="Tetrapyrrole methylase" evidence="7">
    <location>
        <begin position="1"/>
        <end position="140"/>
    </location>
</feature>
<gene>
    <name evidence="8" type="ORF">AMET1_1187</name>
</gene>
<dbReference type="SUPFAM" id="SSF53790">
    <property type="entry name" value="Tetrapyrrole methylase"/>
    <property type="match status" value="1"/>
</dbReference>
<evidence type="ECO:0000256" key="5">
    <source>
        <dbReference type="ARBA" id="ARBA00022691"/>
    </source>
</evidence>
<keyword evidence="2" id="KW-0169">Cobalamin biosynthesis</keyword>
<dbReference type="CDD" id="cd11645">
    <property type="entry name" value="Precorrin_2_C20_MT"/>
    <property type="match status" value="1"/>
</dbReference>
<evidence type="ECO:0000313" key="8">
    <source>
        <dbReference type="EMBL" id="OUJ18276.1"/>
    </source>
</evidence>
<dbReference type="InterPro" id="IPR003043">
    <property type="entry name" value="Uropor_MeTrfase_CS"/>
</dbReference>